<evidence type="ECO:0000313" key="3">
    <source>
        <dbReference type="Proteomes" id="UP001166402"/>
    </source>
</evidence>
<accession>A0ABS4NAY1</accession>
<dbReference type="Proteomes" id="UP001166402">
    <property type="component" value="Unassembled WGS sequence"/>
</dbReference>
<organism evidence="2 3">
    <name type="scientific">Thermoanaerobacterium butyriciformans</name>
    <dbReference type="NCBI Taxonomy" id="1702242"/>
    <lineage>
        <taxon>Bacteria</taxon>
        <taxon>Bacillati</taxon>
        <taxon>Bacillota</taxon>
        <taxon>Clostridia</taxon>
        <taxon>Thermoanaerobacterales</taxon>
        <taxon>Thermoanaerobacteraceae</taxon>
        <taxon>Thermoanaerobacterium</taxon>
    </lineage>
</organism>
<protein>
    <recommendedName>
        <fullName evidence="4">Flp pilus assembly protein TadB</fullName>
    </recommendedName>
</protein>
<evidence type="ECO:0000256" key="1">
    <source>
        <dbReference type="SAM" id="Phobius"/>
    </source>
</evidence>
<feature type="transmembrane region" description="Helical" evidence="1">
    <location>
        <begin position="66"/>
        <end position="82"/>
    </location>
</feature>
<keyword evidence="3" id="KW-1185">Reference proteome</keyword>
<comment type="caution">
    <text evidence="2">The sequence shown here is derived from an EMBL/GenBank/DDBJ whole genome shotgun (WGS) entry which is preliminary data.</text>
</comment>
<feature type="transmembrane region" description="Helical" evidence="1">
    <location>
        <begin position="233"/>
        <end position="251"/>
    </location>
</feature>
<keyword evidence="1" id="KW-0472">Membrane</keyword>
<name>A0ABS4NAY1_9THEO</name>
<proteinExistence type="predicted"/>
<sequence length="264" mass="30782">MFIVLVLPLTILIYVFLSSYNVFANKKKYGDKEDLKFKYMKEDTRLKINKRLERLDYPFGMNADKYVLYKFILTIFGLWYVYMNKVQGIQAIIFIIGMFFLIDIYLYLKEHDIKNIVKKELPTIVDIFEIGSTTNMDYGDVLLICANSVKSDWLKRRLNKISAEYFVSKDKDKMIKSLKNLADIYEIDVFVSALEQKDVTGRSKEMLQALSQLMFSSVIAHAQKENKASDYKVMVAVFLITVGIFAIYMTSYMPELMSGLKTIF</sequence>
<dbReference type="EMBL" id="JAGGLT010000002">
    <property type="protein sequence ID" value="MBP2070821.1"/>
    <property type="molecule type" value="Genomic_DNA"/>
</dbReference>
<keyword evidence="1" id="KW-0812">Transmembrane</keyword>
<reference evidence="2" key="1">
    <citation type="submission" date="2021-03" db="EMBL/GenBank/DDBJ databases">
        <title>Genomic Encyclopedia of Type Strains, Phase IV (KMG-IV): sequencing the most valuable type-strain genomes for metagenomic binning, comparative biology and taxonomic classification.</title>
        <authorList>
            <person name="Goeker M."/>
        </authorList>
    </citation>
    <scope>NUCLEOTIDE SEQUENCE</scope>
    <source>
        <strain evidence="2">DSM 101588</strain>
    </source>
</reference>
<keyword evidence="1" id="KW-1133">Transmembrane helix</keyword>
<feature type="transmembrane region" description="Helical" evidence="1">
    <location>
        <begin position="6"/>
        <end position="23"/>
    </location>
</feature>
<evidence type="ECO:0000313" key="2">
    <source>
        <dbReference type="EMBL" id="MBP2070821.1"/>
    </source>
</evidence>
<evidence type="ECO:0008006" key="4">
    <source>
        <dbReference type="Google" id="ProtNLM"/>
    </source>
</evidence>
<feature type="transmembrane region" description="Helical" evidence="1">
    <location>
        <begin position="88"/>
        <end position="108"/>
    </location>
</feature>
<dbReference type="RefSeq" id="WP_209452792.1">
    <property type="nucleotide sequence ID" value="NZ_JAGGLT010000002.1"/>
</dbReference>
<gene>
    <name evidence="2" type="ORF">J2Z80_000319</name>
</gene>